<dbReference type="PROSITE" id="PS50966">
    <property type="entry name" value="ZF_SWIM"/>
    <property type="match status" value="1"/>
</dbReference>
<feature type="domain" description="SWIM-type" evidence="2">
    <location>
        <begin position="37"/>
        <end position="76"/>
    </location>
</feature>
<sequence length="181" mass="21419">MHPIAWNRERSSWRKIFKKEWKRCETAPISDPNERTIESNIEYRPDVKQWVCTCPYLAKSRFLVCKHLVQLVEQVPPRFFLEVRRNSISQDEDDEDEQVARLIRDFRSFANGLEYQTQFRGERMFDSILRYGGGFLCMMDACLEKERRQNSNTGSPVGTWDRGTASAMYYCSRPRRGEEGT</sequence>
<keyword evidence="1" id="KW-0862">Zinc</keyword>
<organism evidence="3 4">
    <name type="scientific">Lentinula aff. detonsa</name>
    <dbReference type="NCBI Taxonomy" id="2804958"/>
    <lineage>
        <taxon>Eukaryota</taxon>
        <taxon>Fungi</taxon>
        <taxon>Dikarya</taxon>
        <taxon>Basidiomycota</taxon>
        <taxon>Agaricomycotina</taxon>
        <taxon>Agaricomycetes</taxon>
        <taxon>Agaricomycetidae</taxon>
        <taxon>Agaricales</taxon>
        <taxon>Marasmiineae</taxon>
        <taxon>Omphalotaceae</taxon>
        <taxon>Lentinula</taxon>
    </lineage>
</organism>
<comment type="caution">
    <text evidence="3">The sequence shown here is derived from an EMBL/GenBank/DDBJ whole genome shotgun (WGS) entry which is preliminary data.</text>
</comment>
<protein>
    <recommendedName>
        <fullName evidence="2">SWIM-type domain-containing protein</fullName>
    </recommendedName>
</protein>
<reference evidence="3" key="1">
    <citation type="submission" date="2022-08" db="EMBL/GenBank/DDBJ databases">
        <authorList>
            <consortium name="DOE Joint Genome Institute"/>
            <person name="Min B."/>
            <person name="Riley R."/>
            <person name="Sierra-Patev S."/>
            <person name="Naranjo-Ortiz M."/>
            <person name="Looney B."/>
            <person name="Konkel Z."/>
            <person name="Slot J.C."/>
            <person name="Sakamoto Y."/>
            <person name="Steenwyk J.L."/>
            <person name="Rokas A."/>
            <person name="Carro J."/>
            <person name="Camarero S."/>
            <person name="Ferreira P."/>
            <person name="Molpeceres G."/>
            <person name="Ruiz-Duenas F.J."/>
            <person name="Serrano A."/>
            <person name="Henrissat B."/>
            <person name="Drula E."/>
            <person name="Hughes K.W."/>
            <person name="Mata J.L."/>
            <person name="Ishikawa N.K."/>
            <person name="Vargas-Isla R."/>
            <person name="Ushijima S."/>
            <person name="Smith C.A."/>
            <person name="Ahrendt S."/>
            <person name="Andreopoulos W."/>
            <person name="He G."/>
            <person name="Labutti K."/>
            <person name="Lipzen A."/>
            <person name="Ng V."/>
            <person name="Sandor L."/>
            <person name="Barry K."/>
            <person name="Martinez A.T."/>
            <person name="Xiao Y."/>
            <person name="Gibbons J.G."/>
            <person name="Terashima K."/>
            <person name="Hibbett D.S."/>
            <person name="Grigoriev I.V."/>
        </authorList>
    </citation>
    <scope>NUCLEOTIDE SEQUENCE</scope>
    <source>
        <strain evidence="3">TFB10291</strain>
    </source>
</reference>
<name>A0AA38KCW9_9AGAR</name>
<dbReference type="Proteomes" id="UP001163798">
    <property type="component" value="Unassembled WGS sequence"/>
</dbReference>
<evidence type="ECO:0000259" key="2">
    <source>
        <dbReference type="PROSITE" id="PS50966"/>
    </source>
</evidence>
<accession>A0AA38KCW9</accession>
<proteinExistence type="predicted"/>
<dbReference type="EMBL" id="MU794093">
    <property type="protein sequence ID" value="KAJ3779891.1"/>
    <property type="molecule type" value="Genomic_DNA"/>
</dbReference>
<evidence type="ECO:0000313" key="3">
    <source>
        <dbReference type="EMBL" id="KAJ3779891.1"/>
    </source>
</evidence>
<evidence type="ECO:0000313" key="4">
    <source>
        <dbReference type="Proteomes" id="UP001163798"/>
    </source>
</evidence>
<keyword evidence="1" id="KW-0863">Zinc-finger</keyword>
<dbReference type="GO" id="GO:0008270">
    <property type="term" value="F:zinc ion binding"/>
    <property type="evidence" value="ECO:0007669"/>
    <property type="project" value="UniProtKB-KW"/>
</dbReference>
<keyword evidence="1" id="KW-0479">Metal-binding</keyword>
<evidence type="ECO:0000256" key="1">
    <source>
        <dbReference type="PROSITE-ProRule" id="PRU00325"/>
    </source>
</evidence>
<dbReference type="AlphaFoldDB" id="A0AA38KCW9"/>
<keyword evidence="4" id="KW-1185">Reference proteome</keyword>
<dbReference type="InterPro" id="IPR007527">
    <property type="entry name" value="Znf_SWIM"/>
</dbReference>
<gene>
    <name evidence="3" type="ORF">GGU10DRAFT_397907</name>
</gene>